<keyword evidence="1" id="KW-0732">Signal</keyword>
<name>A0A433QXG5_9FUNG</name>
<evidence type="ECO:0000256" key="1">
    <source>
        <dbReference type="SAM" id="SignalP"/>
    </source>
</evidence>
<sequence>MLGFQVQPKFRFLFIVTTILITVGIANGSPTPTEDEDVSNPHPCHPATLPVYKLSPGPCDEGRAVDLAQKLYGVKNYITKWQDSSFVLKGSCGPGSQVTVEVDKFSGGIWSADLSQNWKPTLYPSLPTDEEARKIADDVIAKYGPNLDSQGPFKIGFASIGHTTYASKSEGCDREDRKLDTRVNYVVTVNHSAYGEIPIVGGGAKFQVGLGDKGRLISYYGTWRVANTDGDEHKVIPKEVADAKWLESNGVGNMTWKSYLAYFAAPIGLEQQFLYPVYVYESTQIVNGKTVQVRSTRVPATDFCPVIVNIGPLEVYEKPRKNGTVHKKCRHGVCEDCIKECGVEYLTMAPGLASLSKTQANAVGFLKALEADGWKINFKWSNQNVWRSDWTINNDVWVDGADFVFYTGHAGGDGWYLGDGSLLAYNQIGPNVYGDTDLEWLVIAACGPFQDDIIEPGEGDAYSRWNHVFNGLHLILGYATVSDDTDLEGTMLISNARQGYTLLESWFKTAAAAQNSDVYAAAMWVHDAYNDHLNGYGPISEDVKKPTSFGLMWAPC</sequence>
<dbReference type="Proteomes" id="UP000274822">
    <property type="component" value="Unassembled WGS sequence"/>
</dbReference>
<dbReference type="Pfam" id="PF19872">
    <property type="entry name" value="DUF6345"/>
    <property type="match status" value="1"/>
</dbReference>
<evidence type="ECO:0000313" key="3">
    <source>
        <dbReference type="Proteomes" id="UP000274822"/>
    </source>
</evidence>
<evidence type="ECO:0000313" key="2">
    <source>
        <dbReference type="EMBL" id="RUS34501.1"/>
    </source>
</evidence>
<organism evidence="2 3">
    <name type="scientific">Jimgerdemannia flammicorona</name>
    <dbReference type="NCBI Taxonomy" id="994334"/>
    <lineage>
        <taxon>Eukaryota</taxon>
        <taxon>Fungi</taxon>
        <taxon>Fungi incertae sedis</taxon>
        <taxon>Mucoromycota</taxon>
        <taxon>Mucoromycotina</taxon>
        <taxon>Endogonomycetes</taxon>
        <taxon>Endogonales</taxon>
        <taxon>Endogonaceae</taxon>
        <taxon>Jimgerdemannia</taxon>
    </lineage>
</organism>
<dbReference type="AlphaFoldDB" id="A0A433QXG5"/>
<feature type="chain" id="PRO_5018991420" description="Gingipain domain-containing protein" evidence="1">
    <location>
        <begin position="29"/>
        <end position="556"/>
    </location>
</feature>
<protein>
    <recommendedName>
        <fullName evidence="4">Gingipain domain-containing protein</fullName>
    </recommendedName>
</protein>
<dbReference type="EMBL" id="RBNJ01000454">
    <property type="protein sequence ID" value="RUS34501.1"/>
    <property type="molecule type" value="Genomic_DNA"/>
</dbReference>
<keyword evidence="3" id="KW-1185">Reference proteome</keyword>
<dbReference type="InterPro" id="IPR045926">
    <property type="entry name" value="DUF6345"/>
</dbReference>
<accession>A0A433QXG5</accession>
<reference evidence="2 3" key="1">
    <citation type="journal article" date="2018" name="New Phytol.">
        <title>Phylogenomics of Endogonaceae and evolution of mycorrhizas within Mucoromycota.</title>
        <authorList>
            <person name="Chang Y."/>
            <person name="Desiro A."/>
            <person name="Na H."/>
            <person name="Sandor L."/>
            <person name="Lipzen A."/>
            <person name="Clum A."/>
            <person name="Barry K."/>
            <person name="Grigoriev I.V."/>
            <person name="Martin F.M."/>
            <person name="Stajich J.E."/>
            <person name="Smith M.E."/>
            <person name="Bonito G."/>
            <person name="Spatafora J.W."/>
        </authorList>
    </citation>
    <scope>NUCLEOTIDE SEQUENCE [LARGE SCALE GENOMIC DNA]</scope>
    <source>
        <strain evidence="2 3">AD002</strain>
    </source>
</reference>
<proteinExistence type="predicted"/>
<evidence type="ECO:0008006" key="4">
    <source>
        <dbReference type="Google" id="ProtNLM"/>
    </source>
</evidence>
<feature type="signal peptide" evidence="1">
    <location>
        <begin position="1"/>
        <end position="28"/>
    </location>
</feature>
<gene>
    <name evidence="2" type="ORF">BC938DRAFT_480096</name>
</gene>
<comment type="caution">
    <text evidence="2">The sequence shown here is derived from an EMBL/GenBank/DDBJ whole genome shotgun (WGS) entry which is preliminary data.</text>
</comment>